<dbReference type="Proteomes" id="UP000428330">
    <property type="component" value="Chromosome"/>
</dbReference>
<keyword evidence="3" id="KW-0255">Endonuclease</keyword>
<dbReference type="AlphaFoldDB" id="A0A6I6J0S8"/>
<proteinExistence type="inferred from homology"/>
<evidence type="ECO:0000256" key="1">
    <source>
        <dbReference type="ARBA" id="ARBA00001968"/>
    </source>
</evidence>
<evidence type="ECO:0000256" key="2">
    <source>
        <dbReference type="ARBA" id="ARBA00022722"/>
    </source>
</evidence>
<evidence type="ECO:0000256" key="3">
    <source>
        <dbReference type="ARBA" id="ARBA00022759"/>
    </source>
</evidence>
<dbReference type="InterPro" id="IPR013551">
    <property type="entry name" value="YicC-like_C"/>
</dbReference>
<evidence type="ECO:0000256" key="5">
    <source>
        <dbReference type="ARBA" id="ARBA00035648"/>
    </source>
</evidence>
<keyword evidence="9" id="KW-1185">Reference proteome</keyword>
<dbReference type="KEGG" id="rom:EI983_08935"/>
<evidence type="ECO:0000313" key="8">
    <source>
        <dbReference type="EMBL" id="QGX98398.1"/>
    </source>
</evidence>
<dbReference type="InterPro" id="IPR013527">
    <property type="entry name" value="YicC-like_N"/>
</dbReference>
<evidence type="ECO:0000259" key="6">
    <source>
        <dbReference type="Pfam" id="PF03755"/>
    </source>
</evidence>
<keyword evidence="4" id="KW-0378">Hydrolase</keyword>
<feature type="domain" description="Endoribonuclease YicC-like C-terminal" evidence="7">
    <location>
        <begin position="177"/>
        <end position="292"/>
    </location>
</feature>
<sequence length="292" mass="31188">MTGFASAQGAGHGFAWSWELRSVNGKGLDMRLRLPEWVEGLEAAIRTRLGKALSRGNVSLALRMQAEDSSAGLGLNQGQLAQVLSAMADVETQAMDLGLTLAPANAADILALRGVMEQTSTLPDTAALREQLLSEFETLLAAFLEMRRGEGQALSNLLDAQLGQIAELTEQAAEVAQARAPEVAAALRANLAKVMEGAEGADEARVAQELALLAVKADVTEELDRLRTHVTAARDLLAAGSPIGRKLDFLSQEFNREANTLCSKAQNTSLTTLGIELKSVIDQMREQVQNVE</sequence>
<dbReference type="EMBL" id="CP034348">
    <property type="protein sequence ID" value="QGX98398.1"/>
    <property type="molecule type" value="Genomic_DNA"/>
</dbReference>
<dbReference type="PANTHER" id="PTHR30636:SF3">
    <property type="entry name" value="UPF0701 PROTEIN YICC"/>
    <property type="match status" value="1"/>
</dbReference>
<keyword evidence="2" id="KW-0540">Nuclease</keyword>
<accession>A0A6I6J0S8</accession>
<dbReference type="InterPro" id="IPR005229">
    <property type="entry name" value="YicC/YloC-like"/>
</dbReference>
<name>A0A6I6J0S8_9RHOB</name>
<evidence type="ECO:0000256" key="4">
    <source>
        <dbReference type="ARBA" id="ARBA00022801"/>
    </source>
</evidence>
<dbReference type="Pfam" id="PF03755">
    <property type="entry name" value="YicC-like_N"/>
    <property type="match status" value="1"/>
</dbReference>
<protein>
    <submittedName>
        <fullName evidence="8">YicC family protein</fullName>
    </submittedName>
</protein>
<dbReference type="NCBIfam" id="TIGR00255">
    <property type="entry name" value="YicC/YloC family endoribonuclease"/>
    <property type="match status" value="1"/>
</dbReference>
<dbReference type="OrthoDB" id="9771229at2"/>
<dbReference type="GO" id="GO:0004521">
    <property type="term" value="F:RNA endonuclease activity"/>
    <property type="evidence" value="ECO:0007669"/>
    <property type="project" value="InterPro"/>
</dbReference>
<dbReference type="RefSeq" id="WP_157707030.1">
    <property type="nucleotide sequence ID" value="NZ_CP034348.1"/>
</dbReference>
<feature type="domain" description="Endoribonuclease YicC-like N-terminal" evidence="6">
    <location>
        <begin position="1"/>
        <end position="155"/>
    </location>
</feature>
<organism evidence="8 9">
    <name type="scientific">Roseovarius faecimaris</name>
    <dbReference type="NCBI Taxonomy" id="2494550"/>
    <lineage>
        <taxon>Bacteria</taxon>
        <taxon>Pseudomonadati</taxon>
        <taxon>Pseudomonadota</taxon>
        <taxon>Alphaproteobacteria</taxon>
        <taxon>Rhodobacterales</taxon>
        <taxon>Roseobacteraceae</taxon>
        <taxon>Roseovarius</taxon>
    </lineage>
</organism>
<dbReference type="Pfam" id="PF08340">
    <property type="entry name" value="YicC-like_C"/>
    <property type="match status" value="1"/>
</dbReference>
<comment type="cofactor">
    <cofactor evidence="1">
        <name>a divalent metal cation</name>
        <dbReference type="ChEBI" id="CHEBI:60240"/>
    </cofactor>
</comment>
<evidence type="ECO:0000313" key="9">
    <source>
        <dbReference type="Proteomes" id="UP000428330"/>
    </source>
</evidence>
<reference evidence="9" key="1">
    <citation type="submission" date="2018-12" db="EMBL/GenBank/DDBJ databases">
        <title>Complete genome sequence of Roseovarius sp. MME-070.</title>
        <authorList>
            <person name="Nam Y.-D."/>
            <person name="Kang J."/>
            <person name="Chung W.-H."/>
            <person name="Park Y.S."/>
        </authorList>
    </citation>
    <scope>NUCLEOTIDE SEQUENCE [LARGE SCALE GENOMIC DNA]</scope>
    <source>
        <strain evidence="9">MME-070</strain>
    </source>
</reference>
<evidence type="ECO:0000259" key="7">
    <source>
        <dbReference type="Pfam" id="PF08340"/>
    </source>
</evidence>
<dbReference type="GO" id="GO:0016787">
    <property type="term" value="F:hydrolase activity"/>
    <property type="evidence" value="ECO:0007669"/>
    <property type="project" value="UniProtKB-KW"/>
</dbReference>
<dbReference type="PANTHER" id="PTHR30636">
    <property type="entry name" value="UPF0701 PROTEIN YICC"/>
    <property type="match status" value="1"/>
</dbReference>
<comment type="similarity">
    <text evidence="5">Belongs to the YicC/YloC family.</text>
</comment>
<gene>
    <name evidence="8" type="ORF">EI983_08935</name>
</gene>